<evidence type="ECO:0000256" key="2">
    <source>
        <dbReference type="ARBA" id="ARBA00023015"/>
    </source>
</evidence>
<dbReference type="GO" id="GO:0005634">
    <property type="term" value="C:nucleus"/>
    <property type="evidence" value="ECO:0007669"/>
    <property type="project" value="UniProtKB-SubCell"/>
</dbReference>
<keyword evidence="4" id="KW-0804">Transcription</keyword>
<keyword evidence="5" id="KW-0539">Nucleus</keyword>
<organism evidence="8 9">
    <name type="scientific">Stephania japonica</name>
    <dbReference type="NCBI Taxonomy" id="461633"/>
    <lineage>
        <taxon>Eukaryota</taxon>
        <taxon>Viridiplantae</taxon>
        <taxon>Streptophyta</taxon>
        <taxon>Embryophyta</taxon>
        <taxon>Tracheophyta</taxon>
        <taxon>Spermatophyta</taxon>
        <taxon>Magnoliopsida</taxon>
        <taxon>Ranunculales</taxon>
        <taxon>Menispermaceae</taxon>
        <taxon>Menispermoideae</taxon>
        <taxon>Cissampelideae</taxon>
        <taxon>Stephania</taxon>
    </lineage>
</organism>
<feature type="region of interest" description="Disordered" evidence="6">
    <location>
        <begin position="61"/>
        <end position="81"/>
    </location>
</feature>
<evidence type="ECO:0000256" key="1">
    <source>
        <dbReference type="ARBA" id="ARBA00004123"/>
    </source>
</evidence>
<dbReference type="Gene3D" id="3.40.1810.10">
    <property type="entry name" value="Transcription factor, MADS-box"/>
    <property type="match status" value="1"/>
</dbReference>
<dbReference type="Proteomes" id="UP001417504">
    <property type="component" value="Unassembled WGS sequence"/>
</dbReference>
<evidence type="ECO:0000256" key="4">
    <source>
        <dbReference type="ARBA" id="ARBA00023163"/>
    </source>
</evidence>
<dbReference type="PROSITE" id="PS50066">
    <property type="entry name" value="MADS_BOX_2"/>
    <property type="match status" value="1"/>
</dbReference>
<dbReference type="GO" id="GO:0003677">
    <property type="term" value="F:DNA binding"/>
    <property type="evidence" value="ECO:0007669"/>
    <property type="project" value="UniProtKB-KW"/>
</dbReference>
<name>A0AAP0HJI8_9MAGN</name>
<dbReference type="InterPro" id="IPR002100">
    <property type="entry name" value="TF_MADSbox"/>
</dbReference>
<proteinExistence type="predicted"/>
<dbReference type="InterPro" id="IPR036879">
    <property type="entry name" value="TF_MADSbox_sf"/>
</dbReference>
<dbReference type="SUPFAM" id="SSF55455">
    <property type="entry name" value="SRF-like"/>
    <property type="match status" value="1"/>
</dbReference>
<accession>A0AAP0HJI8</accession>
<evidence type="ECO:0000313" key="8">
    <source>
        <dbReference type="EMBL" id="KAK9090883.1"/>
    </source>
</evidence>
<sequence length="175" mass="19508">MFSKRRKGLFKKSQEWSALSGNDVLVVAFSPAGRPFTPCASSSGASPDSILNRLQPMMIPSSSSADHQLPTTSNSHIQNPNFPCLGEGSIEETRFNDQEGFHKFSTLLSSVEECMNSDSFYFEMPQVLHSPELSSNYDMIYQEFSALMDTSVKLDNRLPHNAAAEEWLGWINDGF</sequence>
<dbReference type="GO" id="GO:0046983">
    <property type="term" value="F:protein dimerization activity"/>
    <property type="evidence" value="ECO:0007669"/>
    <property type="project" value="InterPro"/>
</dbReference>
<comment type="subcellular location">
    <subcellularLocation>
        <location evidence="1">Nucleus</location>
    </subcellularLocation>
</comment>
<dbReference type="Pfam" id="PF00319">
    <property type="entry name" value="SRF-TF"/>
    <property type="match status" value="1"/>
</dbReference>
<keyword evidence="9" id="KW-1185">Reference proteome</keyword>
<keyword evidence="3" id="KW-0238">DNA-binding</keyword>
<feature type="domain" description="MADS-box" evidence="7">
    <location>
        <begin position="1"/>
        <end position="42"/>
    </location>
</feature>
<evidence type="ECO:0000259" key="7">
    <source>
        <dbReference type="PROSITE" id="PS50066"/>
    </source>
</evidence>
<protein>
    <recommendedName>
        <fullName evidence="7">MADS-box domain-containing protein</fullName>
    </recommendedName>
</protein>
<gene>
    <name evidence="8" type="ORF">Sjap_024060</name>
</gene>
<dbReference type="EMBL" id="JBBNAE010000010">
    <property type="protein sequence ID" value="KAK9090883.1"/>
    <property type="molecule type" value="Genomic_DNA"/>
</dbReference>
<dbReference type="SMART" id="SM00432">
    <property type="entry name" value="MADS"/>
    <property type="match status" value="1"/>
</dbReference>
<evidence type="ECO:0000256" key="6">
    <source>
        <dbReference type="SAM" id="MobiDB-lite"/>
    </source>
</evidence>
<evidence type="ECO:0000256" key="5">
    <source>
        <dbReference type="ARBA" id="ARBA00023242"/>
    </source>
</evidence>
<reference evidence="8 9" key="1">
    <citation type="submission" date="2024-01" db="EMBL/GenBank/DDBJ databases">
        <title>Genome assemblies of Stephania.</title>
        <authorList>
            <person name="Yang L."/>
        </authorList>
    </citation>
    <scope>NUCLEOTIDE SEQUENCE [LARGE SCALE GENOMIC DNA]</scope>
    <source>
        <strain evidence="8">QJT</strain>
        <tissue evidence="8">Leaf</tissue>
    </source>
</reference>
<dbReference type="AlphaFoldDB" id="A0AAP0HJI8"/>
<keyword evidence="2" id="KW-0805">Transcription regulation</keyword>
<evidence type="ECO:0000313" key="9">
    <source>
        <dbReference type="Proteomes" id="UP001417504"/>
    </source>
</evidence>
<comment type="caution">
    <text evidence="8">The sequence shown here is derived from an EMBL/GenBank/DDBJ whole genome shotgun (WGS) entry which is preliminary data.</text>
</comment>
<evidence type="ECO:0000256" key="3">
    <source>
        <dbReference type="ARBA" id="ARBA00023125"/>
    </source>
</evidence>